<evidence type="ECO:0000313" key="2">
    <source>
        <dbReference type="Proteomes" id="UP000318288"/>
    </source>
</evidence>
<dbReference type="EMBL" id="SJPW01000006">
    <property type="protein sequence ID" value="TWU48761.1"/>
    <property type="molecule type" value="Genomic_DNA"/>
</dbReference>
<evidence type="ECO:0000313" key="1">
    <source>
        <dbReference type="EMBL" id="TWU48761.1"/>
    </source>
</evidence>
<dbReference type="Proteomes" id="UP000318288">
    <property type="component" value="Unassembled WGS sequence"/>
</dbReference>
<comment type="caution">
    <text evidence="1">The sequence shown here is derived from an EMBL/GenBank/DDBJ whole genome shotgun (WGS) entry which is preliminary data.</text>
</comment>
<dbReference type="AlphaFoldDB" id="A0A5C6EMA5"/>
<proteinExistence type="predicted"/>
<name>A0A5C6EMA5_9BACT</name>
<sequence length="153" mass="17591">MNAGMKKITVANYKQDKFYEKAVGAMAAVLQRQESVSPIDVMLQMERLTPKQIEDWRFARIAFLESVTIGGLGTVNRILRLIGFHAHDLNLIPSHTVYRKWGKGKNRIVLRFSKFGDPNLEAAWSRHYTCPKRRRELKQLKVSTDETSSKDSL</sequence>
<protein>
    <submittedName>
        <fullName evidence="1">Uncharacterized protein</fullName>
    </submittedName>
</protein>
<reference evidence="1 2" key="1">
    <citation type="submission" date="2019-02" db="EMBL/GenBank/DDBJ databases">
        <title>Deep-cultivation of Planctomycetes and their phenomic and genomic characterization uncovers novel biology.</title>
        <authorList>
            <person name="Wiegand S."/>
            <person name="Jogler M."/>
            <person name="Boedeker C."/>
            <person name="Pinto D."/>
            <person name="Vollmers J."/>
            <person name="Rivas-Marin E."/>
            <person name="Kohn T."/>
            <person name="Peeters S.H."/>
            <person name="Heuer A."/>
            <person name="Rast P."/>
            <person name="Oberbeckmann S."/>
            <person name="Bunk B."/>
            <person name="Jeske O."/>
            <person name="Meyerdierks A."/>
            <person name="Storesund J.E."/>
            <person name="Kallscheuer N."/>
            <person name="Luecker S."/>
            <person name="Lage O.M."/>
            <person name="Pohl T."/>
            <person name="Merkel B.J."/>
            <person name="Hornburger P."/>
            <person name="Mueller R.-W."/>
            <person name="Bruemmer F."/>
            <person name="Labrenz M."/>
            <person name="Spormann A.M."/>
            <person name="Op Den Camp H."/>
            <person name="Overmann J."/>
            <person name="Amann R."/>
            <person name="Jetten M.S.M."/>
            <person name="Mascher T."/>
            <person name="Medema M.H."/>
            <person name="Devos D.P."/>
            <person name="Kaster A.-K."/>
            <person name="Ovreas L."/>
            <person name="Rohde M."/>
            <person name="Galperin M.Y."/>
            <person name="Jogler C."/>
        </authorList>
    </citation>
    <scope>NUCLEOTIDE SEQUENCE [LARGE SCALE GENOMIC DNA]</scope>
    <source>
        <strain evidence="1 2">Poly51</strain>
    </source>
</reference>
<keyword evidence="2" id="KW-1185">Reference proteome</keyword>
<gene>
    <name evidence="1" type="ORF">Poly51_46640</name>
</gene>
<accession>A0A5C6EMA5</accession>
<organism evidence="1 2">
    <name type="scientific">Rubripirellula tenax</name>
    <dbReference type="NCBI Taxonomy" id="2528015"/>
    <lineage>
        <taxon>Bacteria</taxon>
        <taxon>Pseudomonadati</taxon>
        <taxon>Planctomycetota</taxon>
        <taxon>Planctomycetia</taxon>
        <taxon>Pirellulales</taxon>
        <taxon>Pirellulaceae</taxon>
        <taxon>Rubripirellula</taxon>
    </lineage>
</organism>